<dbReference type="CDD" id="cd14668">
    <property type="entry name" value="mlta_B"/>
    <property type="match status" value="1"/>
</dbReference>
<keyword evidence="3 7" id="KW-0456">Lyase</keyword>
<name>A0A433SC00_9BURK</name>
<keyword evidence="8" id="KW-1185">Reference proteome</keyword>
<dbReference type="SMART" id="SM00925">
    <property type="entry name" value="MltA"/>
    <property type="match status" value="1"/>
</dbReference>
<dbReference type="AlphaFoldDB" id="A0A433SC00"/>
<dbReference type="Proteomes" id="UP000286947">
    <property type="component" value="Unassembled WGS sequence"/>
</dbReference>
<evidence type="ECO:0000313" key="7">
    <source>
        <dbReference type="EMBL" id="RUS66262.1"/>
    </source>
</evidence>
<organism evidence="7 8">
    <name type="scientific">Saezia sanguinis</name>
    <dbReference type="NCBI Taxonomy" id="1965230"/>
    <lineage>
        <taxon>Bacteria</taxon>
        <taxon>Pseudomonadati</taxon>
        <taxon>Pseudomonadota</taxon>
        <taxon>Betaproteobacteria</taxon>
        <taxon>Burkholderiales</taxon>
        <taxon>Saeziaceae</taxon>
        <taxon>Saezia</taxon>
    </lineage>
</organism>
<dbReference type="Gene3D" id="2.40.40.10">
    <property type="entry name" value="RlpA-like domain"/>
    <property type="match status" value="2"/>
</dbReference>
<dbReference type="PANTHER" id="PTHR30124">
    <property type="entry name" value="MEMBRANE-BOUND LYTIC MUREIN TRANSGLYCOSYLASE A"/>
    <property type="match status" value="1"/>
</dbReference>
<dbReference type="Pfam" id="PF06725">
    <property type="entry name" value="3D"/>
    <property type="match status" value="1"/>
</dbReference>
<dbReference type="PIRSF" id="PIRSF019422">
    <property type="entry name" value="MltA"/>
    <property type="match status" value="1"/>
</dbReference>
<sequence length="388" mass="43428">MYTMCAAAALLLQACMGPTGTYDDADPYAHYPAADGPDIPLRLPSDYNRVSPTARTIYMPGSRWVPVRWADLPGWNHDRVGEAWQAWVWSCSQTSATWAQACGQIIHLANASENTKRQWMYDHLQPYRIEALNGNTKGILTAYYEPIFRARRQPQGDFTVPLYLPPPDLHPTNPYWSRKDIESNPRAQRAVQGYEFAYLADPLDALILHIQGSGQLVLTEPDGTTHRVRAAYAASNNHRYGSVGRYLLDRNLITDATWPGIKAWLDEHPERLQEVLWSNPRYIFFNEVPLDDPTLGPVGAQGVPLTSGRSIAVDKRAIPYGTPVWIASEDPSGQTQPLQRLVLAQDTGSAIVGAVRADYFWGQGHEAGEQAGRTKQTLFMWAFLPKPE</sequence>
<dbReference type="SUPFAM" id="SSF50685">
    <property type="entry name" value="Barwin-like endoglucanases"/>
    <property type="match status" value="1"/>
</dbReference>
<dbReference type="Pfam" id="PF03562">
    <property type="entry name" value="MltA"/>
    <property type="match status" value="1"/>
</dbReference>
<dbReference type="GO" id="GO:0008933">
    <property type="term" value="F:peptidoglycan lytic transglycosylase activity"/>
    <property type="evidence" value="ECO:0007669"/>
    <property type="project" value="TreeGrafter"/>
</dbReference>
<proteinExistence type="predicted"/>
<dbReference type="EC" id="4.2.2.n1" evidence="2"/>
<dbReference type="InterPro" id="IPR010611">
    <property type="entry name" value="3D_dom"/>
</dbReference>
<dbReference type="GO" id="GO:0071555">
    <property type="term" value="P:cell wall organization"/>
    <property type="evidence" value="ECO:0007669"/>
    <property type="project" value="UniProtKB-KW"/>
</dbReference>
<evidence type="ECO:0000256" key="5">
    <source>
        <dbReference type="ARBA" id="ARBA00030918"/>
    </source>
</evidence>
<dbReference type="GO" id="GO:0019867">
    <property type="term" value="C:outer membrane"/>
    <property type="evidence" value="ECO:0007669"/>
    <property type="project" value="InterPro"/>
</dbReference>
<dbReference type="GO" id="GO:0009254">
    <property type="term" value="P:peptidoglycan turnover"/>
    <property type="evidence" value="ECO:0007669"/>
    <property type="project" value="InterPro"/>
</dbReference>
<evidence type="ECO:0000256" key="3">
    <source>
        <dbReference type="ARBA" id="ARBA00023239"/>
    </source>
</evidence>
<reference evidence="7 8" key="1">
    <citation type="submission" date="2018-01" db="EMBL/GenBank/DDBJ databases">
        <title>Saezia sanguinis gen. nov., sp. nov., in the order Burkholderiales isolated from human blood.</title>
        <authorList>
            <person name="Medina-Pascual M.J."/>
            <person name="Valdezate S."/>
            <person name="Monzon S."/>
            <person name="Cuesta I."/>
            <person name="Carrasco G."/>
            <person name="Villalon P."/>
            <person name="Saez-Nieto J.A."/>
        </authorList>
    </citation>
    <scope>NUCLEOTIDE SEQUENCE [LARGE SCALE GENOMIC DNA]</scope>
    <source>
        <strain evidence="7 8">CNM695-12</strain>
    </source>
</reference>
<dbReference type="InterPro" id="IPR026044">
    <property type="entry name" value="MltA"/>
</dbReference>
<keyword evidence="4" id="KW-0961">Cell wall biogenesis/degradation</keyword>
<dbReference type="InterPro" id="IPR005300">
    <property type="entry name" value="MltA_B"/>
</dbReference>
<feature type="domain" description="Lytic transglycosylase MltA" evidence="6">
    <location>
        <begin position="147"/>
        <end position="286"/>
    </location>
</feature>
<evidence type="ECO:0000256" key="2">
    <source>
        <dbReference type="ARBA" id="ARBA00012587"/>
    </source>
</evidence>
<dbReference type="GO" id="GO:0004553">
    <property type="term" value="F:hydrolase activity, hydrolyzing O-glycosyl compounds"/>
    <property type="evidence" value="ECO:0007669"/>
    <property type="project" value="InterPro"/>
</dbReference>
<dbReference type="CDD" id="cd14485">
    <property type="entry name" value="mltA_like_LT_A"/>
    <property type="match status" value="1"/>
</dbReference>
<dbReference type="Gene3D" id="2.40.240.50">
    <property type="entry name" value="Barwin-like endoglucanases"/>
    <property type="match status" value="1"/>
</dbReference>
<dbReference type="EMBL" id="PQSP01000005">
    <property type="protein sequence ID" value="RUS66262.1"/>
    <property type="molecule type" value="Genomic_DNA"/>
</dbReference>
<evidence type="ECO:0000313" key="8">
    <source>
        <dbReference type="Proteomes" id="UP000286947"/>
    </source>
</evidence>
<evidence type="ECO:0000256" key="4">
    <source>
        <dbReference type="ARBA" id="ARBA00023316"/>
    </source>
</evidence>
<dbReference type="GO" id="GO:0009253">
    <property type="term" value="P:peptidoglycan catabolic process"/>
    <property type="evidence" value="ECO:0007669"/>
    <property type="project" value="TreeGrafter"/>
</dbReference>
<comment type="caution">
    <text evidence="7">The sequence shown here is derived from an EMBL/GenBank/DDBJ whole genome shotgun (WGS) entry which is preliminary data.</text>
</comment>
<accession>A0A433SC00</accession>
<comment type="catalytic activity">
    <reaction evidence="1">
        <text>Exolytic cleavage of the (1-&gt;4)-beta-glycosidic linkage between N-acetylmuramic acid (MurNAc) and N-acetylglucosamine (GlcNAc) residues in peptidoglycan, from either the reducing or the non-reducing ends of the peptidoglycan chains, with concomitant formation of a 1,6-anhydrobond in the MurNAc residue.</text>
        <dbReference type="EC" id="4.2.2.n1"/>
    </reaction>
</comment>
<dbReference type="PANTHER" id="PTHR30124:SF0">
    <property type="entry name" value="MEMBRANE-BOUND LYTIC MUREIN TRANSGLYCOSYLASE A"/>
    <property type="match status" value="1"/>
</dbReference>
<evidence type="ECO:0000256" key="1">
    <source>
        <dbReference type="ARBA" id="ARBA00001420"/>
    </source>
</evidence>
<dbReference type="InterPro" id="IPR036908">
    <property type="entry name" value="RlpA-like_sf"/>
</dbReference>
<dbReference type="RefSeq" id="WP_162615316.1">
    <property type="nucleotide sequence ID" value="NZ_PQSP01000005.1"/>
</dbReference>
<evidence type="ECO:0000259" key="6">
    <source>
        <dbReference type="SMART" id="SM00925"/>
    </source>
</evidence>
<gene>
    <name evidence="7" type="primary">mltA</name>
    <name evidence="7" type="ORF">CUZ56_01987</name>
</gene>
<protein>
    <recommendedName>
        <fullName evidence="2">peptidoglycan lytic exotransglycosylase</fullName>
        <ecNumber evidence="2">4.2.2.n1</ecNumber>
    </recommendedName>
    <alternativeName>
        <fullName evidence="5">Murein hydrolase A</fullName>
    </alternativeName>
</protein>